<dbReference type="GO" id="GO:0016020">
    <property type="term" value="C:membrane"/>
    <property type="evidence" value="ECO:0007669"/>
    <property type="project" value="InterPro"/>
</dbReference>
<evidence type="ECO:0000313" key="12">
    <source>
        <dbReference type="Proteomes" id="UP000032545"/>
    </source>
</evidence>
<evidence type="ECO:0000313" key="11">
    <source>
        <dbReference type="EMBL" id="KJE22871.1"/>
    </source>
</evidence>
<feature type="transmembrane region" description="Helical" evidence="9">
    <location>
        <begin position="46"/>
        <end position="65"/>
    </location>
</feature>
<keyword evidence="5" id="KW-0547">Nucleotide-binding</keyword>
<evidence type="ECO:0000256" key="9">
    <source>
        <dbReference type="SAM" id="Phobius"/>
    </source>
</evidence>
<dbReference type="PANTHER" id="PTHR24421">
    <property type="entry name" value="NITRATE/NITRITE SENSOR PROTEIN NARX-RELATED"/>
    <property type="match status" value="1"/>
</dbReference>
<keyword evidence="9" id="KW-1133">Transmembrane helix</keyword>
<evidence type="ECO:0000259" key="10">
    <source>
        <dbReference type="Pfam" id="PF07730"/>
    </source>
</evidence>
<dbReference type="Pfam" id="PF07730">
    <property type="entry name" value="HisKA_3"/>
    <property type="match status" value="1"/>
</dbReference>
<dbReference type="CDD" id="cd16917">
    <property type="entry name" value="HATPase_UhpB-NarQ-NarX-like"/>
    <property type="match status" value="1"/>
</dbReference>
<dbReference type="EC" id="2.7.13.3" evidence="2"/>
<dbReference type="EMBL" id="JYFN01000019">
    <property type="protein sequence ID" value="KJE22871.1"/>
    <property type="molecule type" value="Genomic_DNA"/>
</dbReference>
<feature type="transmembrane region" description="Helical" evidence="9">
    <location>
        <begin position="247"/>
        <end position="266"/>
    </location>
</feature>
<evidence type="ECO:0000256" key="4">
    <source>
        <dbReference type="ARBA" id="ARBA00022679"/>
    </source>
</evidence>
<organism evidence="11 12">
    <name type="scientific">Frankia torreyi</name>
    <dbReference type="NCBI Taxonomy" id="1856"/>
    <lineage>
        <taxon>Bacteria</taxon>
        <taxon>Bacillati</taxon>
        <taxon>Actinomycetota</taxon>
        <taxon>Actinomycetes</taxon>
        <taxon>Frankiales</taxon>
        <taxon>Frankiaceae</taxon>
        <taxon>Frankia</taxon>
    </lineage>
</organism>
<feature type="transmembrane region" description="Helical" evidence="9">
    <location>
        <begin position="70"/>
        <end position="87"/>
    </location>
</feature>
<evidence type="ECO:0000256" key="2">
    <source>
        <dbReference type="ARBA" id="ARBA00012438"/>
    </source>
</evidence>
<feature type="transmembrane region" description="Helical" evidence="9">
    <location>
        <begin position="20"/>
        <end position="40"/>
    </location>
</feature>
<dbReference type="PANTHER" id="PTHR24421:SF10">
    <property type="entry name" value="NITRATE_NITRITE SENSOR PROTEIN NARQ"/>
    <property type="match status" value="1"/>
</dbReference>
<evidence type="ECO:0000256" key="1">
    <source>
        <dbReference type="ARBA" id="ARBA00000085"/>
    </source>
</evidence>
<feature type="transmembrane region" description="Helical" evidence="9">
    <location>
        <begin position="213"/>
        <end position="235"/>
    </location>
</feature>
<dbReference type="GO" id="GO:0046983">
    <property type="term" value="F:protein dimerization activity"/>
    <property type="evidence" value="ECO:0007669"/>
    <property type="project" value="InterPro"/>
</dbReference>
<evidence type="ECO:0000256" key="5">
    <source>
        <dbReference type="ARBA" id="ARBA00022741"/>
    </source>
</evidence>
<name>A0A0D8BFF6_9ACTN</name>
<reference evidence="12" key="1">
    <citation type="submission" date="2015-02" db="EMBL/GenBank/DDBJ databases">
        <title>Draft Genome of Frankia sp. CpI1-S.</title>
        <authorList>
            <person name="Oshone R.T."/>
            <person name="Ngom M."/>
            <person name="Ghodhbane-Gtari F."/>
            <person name="Gtari M."/>
            <person name="Morris K."/>
            <person name="Thomas K."/>
            <person name="Sen A."/>
            <person name="Tisa L.S."/>
        </authorList>
    </citation>
    <scope>NUCLEOTIDE SEQUENCE [LARGE SCALE GENOMIC DNA]</scope>
    <source>
        <strain evidence="12">CpI1-S</strain>
    </source>
</reference>
<keyword evidence="6 11" id="KW-0418">Kinase</keyword>
<reference evidence="11 12" key="2">
    <citation type="journal article" date="2016" name="Genome Announc.">
        <title>Permanent Draft Genome Sequences for Two Variants of Frankia sp. Strain CpI1, the First Frankia Strain Isolated from Root Nodules of Comptonia peregrina.</title>
        <authorList>
            <person name="Oshone R."/>
            <person name="Hurst S.G.IV."/>
            <person name="Abebe-Akele F."/>
            <person name="Simpson S."/>
            <person name="Morris K."/>
            <person name="Thomas W.K."/>
            <person name="Tisa L.S."/>
        </authorList>
    </citation>
    <scope>NUCLEOTIDE SEQUENCE [LARGE SCALE GENOMIC DNA]</scope>
    <source>
        <strain evidence="12">CpI1-S</strain>
    </source>
</reference>
<dbReference type="RefSeq" id="WP_044885461.1">
    <property type="nucleotide sequence ID" value="NZ_JYFN01000019.1"/>
</dbReference>
<dbReference type="InterPro" id="IPR050482">
    <property type="entry name" value="Sensor_HK_TwoCompSys"/>
</dbReference>
<keyword evidence="9" id="KW-0472">Membrane</keyword>
<evidence type="ECO:0000256" key="7">
    <source>
        <dbReference type="ARBA" id="ARBA00022840"/>
    </source>
</evidence>
<feature type="transmembrane region" description="Helical" evidence="9">
    <location>
        <begin position="132"/>
        <end position="151"/>
    </location>
</feature>
<comment type="catalytic activity">
    <reaction evidence="1">
        <text>ATP + protein L-histidine = ADP + protein N-phospho-L-histidine.</text>
        <dbReference type="EC" id="2.7.13.3"/>
    </reaction>
</comment>
<dbReference type="Proteomes" id="UP000032545">
    <property type="component" value="Unassembled WGS sequence"/>
</dbReference>
<evidence type="ECO:0000256" key="3">
    <source>
        <dbReference type="ARBA" id="ARBA00022553"/>
    </source>
</evidence>
<keyword evidence="7" id="KW-0067">ATP-binding</keyword>
<comment type="caution">
    <text evidence="11">The sequence shown here is derived from an EMBL/GenBank/DDBJ whole genome shotgun (WGS) entry which is preliminary data.</text>
</comment>
<feature type="transmembrane region" description="Helical" evidence="9">
    <location>
        <begin position="180"/>
        <end position="201"/>
    </location>
</feature>
<dbReference type="InterPro" id="IPR011712">
    <property type="entry name" value="Sig_transdc_His_kin_sub3_dim/P"/>
</dbReference>
<dbReference type="InterPro" id="IPR036890">
    <property type="entry name" value="HATPase_C_sf"/>
</dbReference>
<dbReference type="Gene3D" id="1.20.5.1930">
    <property type="match status" value="1"/>
</dbReference>
<keyword evidence="8" id="KW-0902">Two-component regulatory system</keyword>
<dbReference type="PATRIC" id="fig|1502723.3.peg.1979"/>
<keyword evidence="3" id="KW-0597">Phosphoprotein</keyword>
<accession>A0A0D8BFF6</accession>
<keyword evidence="12" id="KW-1185">Reference proteome</keyword>
<dbReference type="SUPFAM" id="SSF55874">
    <property type="entry name" value="ATPase domain of HSP90 chaperone/DNA topoisomerase II/histidine kinase"/>
    <property type="match status" value="1"/>
</dbReference>
<gene>
    <name evidence="11" type="ORF">FF36_02849</name>
</gene>
<keyword evidence="9" id="KW-0812">Transmembrane</keyword>
<proteinExistence type="predicted"/>
<feature type="domain" description="Signal transduction histidine kinase subgroup 3 dimerisation and phosphoacceptor" evidence="10">
    <location>
        <begin position="403"/>
        <end position="468"/>
    </location>
</feature>
<feature type="transmembrane region" description="Helical" evidence="9">
    <location>
        <begin position="99"/>
        <end position="120"/>
    </location>
</feature>
<dbReference type="AlphaFoldDB" id="A0A0D8BFF6"/>
<protein>
    <recommendedName>
        <fullName evidence="2">histidine kinase</fullName>
        <ecNumber evidence="2">2.7.13.3</ecNumber>
    </recommendedName>
</protein>
<evidence type="ECO:0000256" key="6">
    <source>
        <dbReference type="ARBA" id="ARBA00022777"/>
    </source>
</evidence>
<dbReference type="GO" id="GO:0000155">
    <property type="term" value="F:phosphorelay sensor kinase activity"/>
    <property type="evidence" value="ECO:0007669"/>
    <property type="project" value="InterPro"/>
</dbReference>
<dbReference type="OrthoDB" id="5241729at2"/>
<evidence type="ECO:0000256" key="8">
    <source>
        <dbReference type="ARBA" id="ARBA00023012"/>
    </source>
</evidence>
<keyword evidence="4" id="KW-0808">Transferase</keyword>
<sequence>MPHPRLPGRLSACAARHRPWCLAIGGSATTAGAIACQWPVFGHSPLFATLNVVVALAFVLTAAMLNGEESLGSVTAALVLGGLLWPLSWTSSWDAGPSALVSTFAYTHFWVCLGWGVLRYPAGRLQNNGERVLLGSAVLVIPLANLGLIGIGRPEWFGYSGHPDLWWYGKPIGHGAFDTVVWILDSVTLVLAVAFLLVVRGRLRRYSELDRRVFRPVALALLLAFVLAATVNFFVYNPSDGDIGPEFVVISLTLLAIPLAFAAAVLRRVFVRARIAQLLATLPTPPDVRAVRAALQAALHDGSAEIHLWLPGEDHHVDADGAVRPPPPSGAPELVMAVRTAAGAPLAVITAAPAMRRNRDLVEAAVRASAMALENAQLHATVAAQLDAVRASRARLVEAGLHERRRLERDLHDGAQQRLLALATRLGLARTKATDPDTISAIEAAREDLRHALADLRSLARGIHPAVLSQGGLLPALEVVTAALPVEVELDIPAARFEAVLEAGAYYTICEALTNTVKHAGASRARVAVRHDGDVVRIDVTDDGKGGATAVEGGGLAGLIDRVRALDGALVIVSPSGGGTRLTASIPC</sequence>
<dbReference type="GO" id="GO:0005524">
    <property type="term" value="F:ATP binding"/>
    <property type="evidence" value="ECO:0007669"/>
    <property type="project" value="UniProtKB-KW"/>
</dbReference>
<dbReference type="Gene3D" id="3.30.565.10">
    <property type="entry name" value="Histidine kinase-like ATPase, C-terminal domain"/>
    <property type="match status" value="1"/>
</dbReference>